<dbReference type="PANTHER" id="PTHR43667:SF2">
    <property type="entry name" value="FATTY ACID C-METHYL TRANSFERASE"/>
    <property type="match status" value="1"/>
</dbReference>
<dbReference type="PANTHER" id="PTHR43667">
    <property type="entry name" value="CYCLOPROPANE-FATTY-ACYL-PHOSPHOLIPID SYNTHASE"/>
    <property type="match status" value="1"/>
</dbReference>
<dbReference type="Gene3D" id="3.40.50.150">
    <property type="entry name" value="Vaccinia Virus protein VP39"/>
    <property type="match status" value="1"/>
</dbReference>
<keyword evidence="5" id="KW-0443">Lipid metabolism</keyword>
<dbReference type="CDD" id="cd02440">
    <property type="entry name" value="AdoMet_MTases"/>
    <property type="match status" value="1"/>
</dbReference>
<keyword evidence="2" id="KW-0489">Methyltransferase</keyword>
<gene>
    <name evidence="6" type="ORF">K6753_09335</name>
</gene>
<dbReference type="PIRSF" id="PIRSF003085">
    <property type="entry name" value="CMAS"/>
    <property type="match status" value="1"/>
</dbReference>
<comment type="similarity">
    <text evidence="1">Belongs to the CFA/CMAS family.</text>
</comment>
<dbReference type="InterPro" id="IPR003333">
    <property type="entry name" value="CMAS"/>
</dbReference>
<comment type="caution">
    <text evidence="6">The sequence shown here is derived from an EMBL/GenBank/DDBJ whole genome shotgun (WGS) entry which is preliminary data.</text>
</comment>
<organism evidence="6 7">
    <name type="scientific">Novilysobacter selenitireducens</name>
    <dbReference type="NCBI Taxonomy" id="2872639"/>
    <lineage>
        <taxon>Bacteria</taxon>
        <taxon>Pseudomonadati</taxon>
        <taxon>Pseudomonadota</taxon>
        <taxon>Gammaproteobacteria</taxon>
        <taxon>Lysobacterales</taxon>
        <taxon>Lysobacteraceae</taxon>
        <taxon>Novilysobacter</taxon>
    </lineage>
</organism>
<evidence type="ECO:0000313" key="6">
    <source>
        <dbReference type="EMBL" id="MBZ4039738.1"/>
    </source>
</evidence>
<dbReference type="RefSeq" id="WP_223676196.1">
    <property type="nucleotide sequence ID" value="NZ_JAINZW010000004.1"/>
</dbReference>
<reference evidence="6 7" key="1">
    <citation type="submission" date="2021-09" db="EMBL/GenBank/DDBJ databases">
        <title>Lysobacter sp. 13A isolated from the river sediment.</title>
        <authorList>
            <person name="Liu H."/>
            <person name="Li S."/>
            <person name="Mao S."/>
        </authorList>
    </citation>
    <scope>NUCLEOTIDE SEQUENCE [LARGE SCALE GENOMIC DNA]</scope>
    <source>
        <strain evidence="6 7">13A</strain>
    </source>
</reference>
<dbReference type="Pfam" id="PF02353">
    <property type="entry name" value="CMAS"/>
    <property type="match status" value="1"/>
</dbReference>
<dbReference type="SUPFAM" id="SSF53335">
    <property type="entry name" value="S-adenosyl-L-methionine-dependent methyltransferases"/>
    <property type="match status" value="1"/>
</dbReference>
<protein>
    <submittedName>
        <fullName evidence="6">Cyclopropane-fatty-acyl-phospholipid synthase family protein</fullName>
    </submittedName>
</protein>
<evidence type="ECO:0000256" key="2">
    <source>
        <dbReference type="ARBA" id="ARBA00022603"/>
    </source>
</evidence>
<keyword evidence="7" id="KW-1185">Reference proteome</keyword>
<evidence type="ECO:0000313" key="7">
    <source>
        <dbReference type="Proteomes" id="UP001430954"/>
    </source>
</evidence>
<dbReference type="InterPro" id="IPR029063">
    <property type="entry name" value="SAM-dependent_MTases_sf"/>
</dbReference>
<sequence>MNERVRDDAAPSIAAPGALDRWLRGQLLSKMDALRGGRLTLVDPLGEAVLGEADDGALQVRIHVRDLRFYRAVAANGSVGAGEAFIQGWWQCDDGGGAAGDGLVRLVRLLVRNRDLLDGMESGPARLGGWAMRAWHRLRRNTRDGSRRNIAAHYDLGNELFSLFLSPDLMYSSAVWAGDADTGAGDTLEAASTRKLDRICHKLDLKPGDRVVEIGTGWGGFALHAARQYGCHVTTTTISREQHALASQRVAEAGLQDRVTLLLEDYRDLTGRYDKLVSIEMIEAIGADYLDTYFGKLGDLLEPDGLALVQAITIEDHRYDQALASVDFIKRYVFPGSFIPSIHAMLTAKTRASDLALTHLEDFGGSYALTLQAWRNRFMARLPEVRAQGFDERFIRMWLFYLAYCEGGFRERSIGVAHLLLAKPGNRRPSLLPPLPAMGVEA</sequence>
<evidence type="ECO:0000256" key="4">
    <source>
        <dbReference type="ARBA" id="ARBA00022691"/>
    </source>
</evidence>
<name>A0ABS7T7B1_9GAMM</name>
<keyword evidence="3" id="KW-0808">Transferase</keyword>
<keyword evidence="4" id="KW-0949">S-adenosyl-L-methionine</keyword>
<evidence type="ECO:0000256" key="1">
    <source>
        <dbReference type="ARBA" id="ARBA00010815"/>
    </source>
</evidence>
<evidence type="ECO:0000256" key="5">
    <source>
        <dbReference type="ARBA" id="ARBA00023098"/>
    </source>
</evidence>
<accession>A0ABS7T7B1</accession>
<evidence type="ECO:0000256" key="3">
    <source>
        <dbReference type="ARBA" id="ARBA00022679"/>
    </source>
</evidence>
<proteinExistence type="inferred from homology"/>
<dbReference type="EMBL" id="JAINZW010000004">
    <property type="protein sequence ID" value="MBZ4039738.1"/>
    <property type="molecule type" value="Genomic_DNA"/>
</dbReference>
<dbReference type="InterPro" id="IPR050723">
    <property type="entry name" value="CFA/CMAS"/>
</dbReference>
<dbReference type="Proteomes" id="UP001430954">
    <property type="component" value="Unassembled WGS sequence"/>
</dbReference>